<feature type="transmembrane region" description="Helical" evidence="1">
    <location>
        <begin position="717"/>
        <end position="735"/>
    </location>
</feature>
<sequence length="1808" mass="196001">MGLEVAGPVTPVIDWSQPLPSPTTNRFVYVEAAIGLMYLAVSVACGVWYVSMLSPSFANDLWWAGFNLSGHEAFLIDLVNSVLATTAATSLNVYAAEAVVTKSYVSAISYTNVAPTYARNVIFNELTTIEYAVPNLRRLSASWSMRMNVQHCWVDFNRDFEVAHTLARQARCLANFKLNAAVYMEAVLRNQVWADYMSIWGGDNAPFTVAVELPLQESARGRAFLQDVSTALPTTTVEQELAYWKTFGFDRFQLQWQNRWQAAITETIVVRNALGMQQLVTLKDRSRGAGPYTSQTLFWIPLNDLWNCQEVNRSLIRGTSRYYGDNMSATLPAIDFEVTNGNTNVTGYFVNQPRLFRDHIGPFLSVDCFHLAPPPAMAMAYAIFQRALFQQLVTTHFAAYVALEGTTLAPVPSSWRNHDYYGGNPICSARPRASFVQQTFDFFDDCSKAKPLSVALSANALLFALAAAPASAADICALATPVAQCMATVTAATGLLAQLSLPPTFAPAVAAATASVQASGIGLMQFARTPAGVWTFLQQPLLDTSAFSFFGWLFLFDWSVGAREVVSFQGDAGIVTLVSNVYAPQLYPTGTQPLQNATQILFYLIVVTSVVLVFVGGLTLLYAGLVRLRFLGRNLFFFNRTVGGVWIGRPLCFLRGATAVLLLGTANVALVTEHGLARFTAAPRFWLESLIIVGEATWLTYVMNEVLLVVVGLSRQYAPASSLASWLILFVLELVQPVQVTGTVARHCVGTDMDYAVTCSSGVVSVGSFERVWTIVVIQGGVVIVCLGLASMLQRVYYSPPTKIGEDTLLVSGVAQEFLTASTTSTRDVYVIDYVACVLSGLLPLRFNDRAYTFDLKLWLVLRDTMSTTPFLKALPRPSLAFQSSIPRRASTSTNSRYLSSTRGIPGSTKLSRQSIVNLAAAARWGHAWMALGLGYIVCAIAGSVSYLELSSVTLSNDLFWATFNTTGAHAFIANWLNEQLVVGNTSMANLALDGPSVSVMASFATPTATVTSSANYGAYLQHGPLSTVAAAVNGLRAMDACEAPWIFVPYCFVDFKQTWALANSAARQQRCAKMTANGAVFLESVLRNVNAESFQRCWGAAFDVAIGAELELSSDGRAWLAMTNVYDKAPVAMEVAYWADHGITTYETQWQNYKRLGVLNSYSVTNAFGVVYPLTLQAQNGTYRLGSQTTYKMYWALANDLTAVTTNTTLIGGMSLVRGSANYAYANTTLTAVLTQNGSLASPVPDGFVRIQALLGPFGSIDAVYVAVPASVRAAASSIVEFARLPLANNLAAQALFANITPLDASYPVPGTWLAQGVETFGGSPLCPPLASGYGMAVGLVSVMSFDAACLTSSGVLAKIQPSRLQLVLSALFSGLHATAPPWDFTAVCAHEPTFVTKCQAYLSQTLTYIQRHMLPLPPGLADKLVAATAAVQALDISFMAYTYANATAPVDVIRIALLAPVESNFAFFAWEYLTDWIQGNREVVLFEGDVGSMTLLSDLQVPLSQATQGWQVTANIAQYLHAGVTYMTCIMIAVAILAALYMISSRGHYEGLNMLELGRVGGIVWVGRPLLLLRSMTALALLSTATLELQSSGYMSSFATIPTPWYTTLLAANEVTWLVSIVNDISLVFTQEYSTYYVTINGIVVWVVVAVVTAVAPVTAVTNVDLSCVLVQVDFQAICTSGSIQIGHLERLVTLIGIVLVCNFVCFAVVKAVLGTKPQSHVTSLFLSSGAKYLYCHKNRVYNGVYYLDRASAALNGILSVRYCGHLYALDLKIWRTFVLLVPTASEVPDDHEMAASYKVAYPLLD</sequence>
<keyword evidence="1" id="KW-0812">Transmembrane</keyword>
<feature type="transmembrane region" description="Helical" evidence="1">
    <location>
        <begin position="27"/>
        <end position="50"/>
    </location>
</feature>
<evidence type="ECO:0000313" key="2">
    <source>
        <dbReference type="EMBL" id="OQR86107.1"/>
    </source>
</evidence>
<feature type="transmembrane region" description="Helical" evidence="1">
    <location>
        <begin position="1694"/>
        <end position="1716"/>
    </location>
</feature>
<feature type="transmembrane region" description="Helical" evidence="1">
    <location>
        <begin position="1607"/>
        <end position="1631"/>
    </location>
</feature>
<keyword evidence="1" id="KW-1133">Transmembrane helix</keyword>
<comment type="caution">
    <text evidence="2">The sequence shown here is derived from an EMBL/GenBank/DDBJ whole genome shotgun (WGS) entry which is preliminary data.</text>
</comment>
<organism evidence="2 3">
    <name type="scientific">Achlya hypogyna</name>
    <name type="common">Oomycete</name>
    <name type="synonym">Protoachlya hypogyna</name>
    <dbReference type="NCBI Taxonomy" id="1202772"/>
    <lineage>
        <taxon>Eukaryota</taxon>
        <taxon>Sar</taxon>
        <taxon>Stramenopiles</taxon>
        <taxon>Oomycota</taxon>
        <taxon>Saprolegniomycetes</taxon>
        <taxon>Saprolegniales</taxon>
        <taxon>Achlyaceae</taxon>
        <taxon>Achlya</taxon>
    </lineage>
</organism>
<keyword evidence="1" id="KW-0472">Membrane</keyword>
<dbReference type="Proteomes" id="UP000243579">
    <property type="component" value="Unassembled WGS sequence"/>
</dbReference>
<keyword evidence="3" id="KW-1185">Reference proteome</keyword>
<dbReference type="OrthoDB" id="78145at2759"/>
<dbReference type="EMBL" id="JNBR01001529">
    <property type="protein sequence ID" value="OQR86107.1"/>
    <property type="molecule type" value="Genomic_DNA"/>
</dbReference>
<feature type="transmembrane region" description="Helical" evidence="1">
    <location>
        <begin position="1638"/>
        <end position="1658"/>
    </location>
</feature>
<evidence type="ECO:0000313" key="3">
    <source>
        <dbReference type="Proteomes" id="UP000243579"/>
    </source>
</evidence>
<feature type="transmembrane region" description="Helical" evidence="1">
    <location>
        <begin position="1525"/>
        <end position="1545"/>
    </location>
</feature>
<protein>
    <recommendedName>
        <fullName evidence="4">Transmembrane protein</fullName>
    </recommendedName>
</protein>
<evidence type="ECO:0000256" key="1">
    <source>
        <dbReference type="SAM" id="Phobius"/>
    </source>
</evidence>
<feature type="transmembrane region" description="Helical" evidence="1">
    <location>
        <begin position="928"/>
        <end position="948"/>
    </location>
</feature>
<name>A0A1V9YK86_ACHHY</name>
<evidence type="ECO:0008006" key="4">
    <source>
        <dbReference type="Google" id="ProtNLM"/>
    </source>
</evidence>
<feature type="transmembrane region" description="Helical" evidence="1">
    <location>
        <begin position="646"/>
        <end position="670"/>
    </location>
</feature>
<feature type="transmembrane region" description="Helical" evidence="1">
    <location>
        <begin position="1565"/>
        <end position="1587"/>
    </location>
</feature>
<reference evidence="2 3" key="1">
    <citation type="journal article" date="2014" name="Genome Biol. Evol.">
        <title>The secreted proteins of Achlya hypogyna and Thraustotheca clavata identify the ancestral oomycete secretome and reveal gene acquisitions by horizontal gene transfer.</title>
        <authorList>
            <person name="Misner I."/>
            <person name="Blouin N."/>
            <person name="Leonard G."/>
            <person name="Richards T.A."/>
            <person name="Lane C.E."/>
        </authorList>
    </citation>
    <scope>NUCLEOTIDE SEQUENCE [LARGE SCALE GENOMIC DNA]</scope>
    <source>
        <strain evidence="2 3">ATCC 48635</strain>
    </source>
</reference>
<proteinExistence type="predicted"/>
<feature type="transmembrane region" description="Helical" evidence="1">
    <location>
        <begin position="690"/>
        <end position="710"/>
    </location>
</feature>
<feature type="transmembrane region" description="Helical" evidence="1">
    <location>
        <begin position="600"/>
        <end position="625"/>
    </location>
</feature>
<accession>A0A1V9YK86</accession>
<gene>
    <name evidence="2" type="ORF">ACHHYP_10987</name>
</gene>
<feature type="transmembrane region" description="Helical" evidence="1">
    <location>
        <begin position="772"/>
        <end position="793"/>
    </location>
</feature>